<organism evidence="1 2">
    <name type="scientific">Stylonychia lemnae</name>
    <name type="common">Ciliate</name>
    <dbReference type="NCBI Taxonomy" id="5949"/>
    <lineage>
        <taxon>Eukaryota</taxon>
        <taxon>Sar</taxon>
        <taxon>Alveolata</taxon>
        <taxon>Ciliophora</taxon>
        <taxon>Intramacronucleata</taxon>
        <taxon>Spirotrichea</taxon>
        <taxon>Stichotrichia</taxon>
        <taxon>Sporadotrichida</taxon>
        <taxon>Oxytrichidae</taxon>
        <taxon>Stylonychinae</taxon>
        <taxon>Stylonychia</taxon>
    </lineage>
</organism>
<dbReference type="AlphaFoldDB" id="A0A078AYT6"/>
<protein>
    <submittedName>
        <fullName evidence="1">Uncharacterized protein</fullName>
    </submittedName>
</protein>
<evidence type="ECO:0000313" key="1">
    <source>
        <dbReference type="EMBL" id="CDW87600.1"/>
    </source>
</evidence>
<dbReference type="OrthoDB" id="10403770at2759"/>
<keyword evidence="2" id="KW-1185">Reference proteome</keyword>
<sequence>MGKKKATMIFKGSLKTHWIRYITNIKMDVNPAHQTAMKESMQMLRLLNTISSKYIQPGFDYKMNIRGDLSYYSPSILHLKFVNGYERKYHLQDSLFGAILQEINYINHTVEYERSMNGQDDELDDEA</sequence>
<dbReference type="InParanoid" id="A0A078AYT6"/>
<name>A0A078AYT6_STYLE</name>
<dbReference type="EMBL" id="CCKQ01015760">
    <property type="protein sequence ID" value="CDW87600.1"/>
    <property type="molecule type" value="Genomic_DNA"/>
</dbReference>
<dbReference type="Proteomes" id="UP000039865">
    <property type="component" value="Unassembled WGS sequence"/>
</dbReference>
<evidence type="ECO:0000313" key="2">
    <source>
        <dbReference type="Proteomes" id="UP000039865"/>
    </source>
</evidence>
<reference evidence="1 2" key="1">
    <citation type="submission" date="2014-06" db="EMBL/GenBank/DDBJ databases">
        <authorList>
            <person name="Swart Estienne"/>
        </authorList>
    </citation>
    <scope>NUCLEOTIDE SEQUENCE [LARGE SCALE GENOMIC DNA]</scope>
    <source>
        <strain evidence="1 2">130c</strain>
    </source>
</reference>
<proteinExistence type="predicted"/>
<accession>A0A078AYT6</accession>
<gene>
    <name evidence="1" type="primary">Contig6571.g7034</name>
    <name evidence="1" type="ORF">STYLEM_16707</name>
</gene>